<dbReference type="AlphaFoldDB" id="A0A2S5CKR5"/>
<evidence type="ECO:0000313" key="2">
    <source>
        <dbReference type="Proteomes" id="UP000237423"/>
    </source>
</evidence>
<dbReference type="EMBL" id="PGFZ01000006">
    <property type="protein sequence ID" value="POZ51332.1"/>
    <property type="molecule type" value="Genomic_DNA"/>
</dbReference>
<evidence type="ECO:0000313" key="1">
    <source>
        <dbReference type="EMBL" id="POZ51332.1"/>
    </source>
</evidence>
<dbReference type="Proteomes" id="UP000237423">
    <property type="component" value="Unassembled WGS sequence"/>
</dbReference>
<accession>A0A2S5CKR5</accession>
<name>A0A2S5CKR5_9GAMM</name>
<sequence length="78" mass="8698">MPMVAEVFPNPFVLVFAHKFADNLHRNGFAVTQFGREAPLPQRVGGHFFIAIAYATIHINDEIFDGHDGFSGKVVRLT</sequence>
<proteinExistence type="predicted"/>
<gene>
    <name evidence="1" type="ORF">AADEFJLK_02780</name>
</gene>
<reference evidence="1 2" key="1">
    <citation type="submission" date="2017-11" db="EMBL/GenBank/DDBJ databases">
        <title>Draft Genome Sequence of Methylobacter psychrotolerans Sph1T, an Obligate Methanotroph from Low-Temperature Environments.</title>
        <authorList>
            <person name="Oshkin I.Y."/>
            <person name="Miroshnikov K."/>
            <person name="Belova S.E."/>
            <person name="Korzhenkov A."/>
            <person name="Toshchakov S.V."/>
            <person name="Dedysh S.N."/>
        </authorList>
    </citation>
    <scope>NUCLEOTIDE SEQUENCE [LARGE SCALE GENOMIC DNA]</scope>
    <source>
        <strain evidence="1 2">Sph1</strain>
    </source>
</reference>
<protein>
    <submittedName>
        <fullName evidence="1">Uncharacterized protein</fullName>
    </submittedName>
</protein>
<comment type="caution">
    <text evidence="1">The sequence shown here is derived from an EMBL/GenBank/DDBJ whole genome shotgun (WGS) entry which is preliminary data.</text>
</comment>
<organism evidence="1 2">
    <name type="scientific">Methylovulum psychrotolerans</name>
    <dbReference type="NCBI Taxonomy" id="1704499"/>
    <lineage>
        <taxon>Bacteria</taxon>
        <taxon>Pseudomonadati</taxon>
        <taxon>Pseudomonadota</taxon>
        <taxon>Gammaproteobacteria</taxon>
        <taxon>Methylococcales</taxon>
        <taxon>Methylococcaceae</taxon>
        <taxon>Methylovulum</taxon>
    </lineage>
</organism>